<evidence type="ECO:0000256" key="2">
    <source>
        <dbReference type="ARBA" id="ARBA00004997"/>
    </source>
</evidence>
<keyword evidence="11 16" id="KW-0460">Magnesium</keyword>
<keyword evidence="10" id="KW-0067">ATP-binding</keyword>
<keyword evidence="9 16" id="KW-0418">Kinase</keyword>
<sequence length="490" mass="53882">MMRRTKIICTLGPATDDKQVLKDMMLAGMNVARMNFSHGSHEEHKQRMDLVKECRAELGLPIGIMLDTKGPEIRTKTYKNGKIEIQDGQTFTLTTREVEGDESIVSITYEGLPRDVQPGTRILIDDGLIAFEVQEIKDGTDIVCKALNGGPLSNRKSINVPGIKLNMPFVSEKDRADIIFGLQQGIDFIAASFTRTKQDILDIKAILKEYGQEDIQIIAKIENMEGVNNIREILSECAGLMVARGDLGVEVPFYELPEIQKHLIKTAIANGKRVVTATQMLDSMSKNPRATRAEVSDVANAVFDGTSAIMLSGETSVGKYPVETVRTMSLIASNAEATIHYDRRRVTRDEFKEMNMKGERKTNAIAHATCTTSADLGAKCIVAVTQSGSTAYAVSSFRPGTSIVGATYCEKTFHRMTMSWGVTPVLIKQVNSGTELYTQAVRAAVEACKVQQGDIITVTAGMPVGHVHYTNTLRLIEVTQAYIDMAFEDQ</sequence>
<dbReference type="NCBIfam" id="NF004491">
    <property type="entry name" value="PRK05826.1"/>
    <property type="match status" value="1"/>
</dbReference>
<dbReference type="InterPro" id="IPR018209">
    <property type="entry name" value="Pyrv_Knase_AS"/>
</dbReference>
<dbReference type="RefSeq" id="WP_087374194.1">
    <property type="nucleotide sequence ID" value="NZ_NFKK01000018.1"/>
</dbReference>
<dbReference type="GO" id="GO:0000287">
    <property type="term" value="F:magnesium ion binding"/>
    <property type="evidence" value="ECO:0007669"/>
    <property type="project" value="UniProtKB-UniRule"/>
</dbReference>
<gene>
    <name evidence="19" type="ORF">B5F17_12105</name>
</gene>
<comment type="similarity">
    <text evidence="3 16">Belongs to the pyruvate kinase family.</text>
</comment>
<dbReference type="SUPFAM" id="SSF52935">
    <property type="entry name" value="PK C-terminal domain-like"/>
    <property type="match status" value="1"/>
</dbReference>
<dbReference type="EC" id="2.7.1.40" evidence="4 15"/>
<dbReference type="GO" id="GO:0005524">
    <property type="term" value="F:ATP binding"/>
    <property type="evidence" value="ECO:0007669"/>
    <property type="project" value="UniProtKB-KW"/>
</dbReference>
<comment type="catalytic activity">
    <reaction evidence="16">
        <text>pyruvate + ATP = phosphoenolpyruvate + ADP + H(+)</text>
        <dbReference type="Rhea" id="RHEA:18157"/>
        <dbReference type="ChEBI" id="CHEBI:15361"/>
        <dbReference type="ChEBI" id="CHEBI:15378"/>
        <dbReference type="ChEBI" id="CHEBI:30616"/>
        <dbReference type="ChEBI" id="CHEBI:58702"/>
        <dbReference type="ChEBI" id="CHEBI:456216"/>
        <dbReference type="EC" id="2.7.1.40"/>
    </reaction>
</comment>
<evidence type="ECO:0000256" key="4">
    <source>
        <dbReference type="ARBA" id="ARBA00012142"/>
    </source>
</evidence>
<evidence type="ECO:0000256" key="6">
    <source>
        <dbReference type="ARBA" id="ARBA00022679"/>
    </source>
</evidence>
<dbReference type="InterPro" id="IPR001697">
    <property type="entry name" value="Pyr_Knase"/>
</dbReference>
<dbReference type="InterPro" id="IPR011037">
    <property type="entry name" value="Pyrv_Knase-like_insert_dom_sf"/>
</dbReference>
<feature type="domain" description="Pyruvate kinase C-terminal" evidence="18">
    <location>
        <begin position="363"/>
        <end position="475"/>
    </location>
</feature>
<comment type="pathway">
    <text evidence="2 16">Carbohydrate degradation; glycolysis; pyruvate from D-glyceraldehyde 3-phosphate: step 5/5.</text>
</comment>
<dbReference type="SUPFAM" id="SSF51621">
    <property type="entry name" value="Phosphoenolpyruvate/pyruvate domain"/>
    <property type="match status" value="1"/>
</dbReference>
<evidence type="ECO:0000256" key="12">
    <source>
        <dbReference type="ARBA" id="ARBA00022958"/>
    </source>
</evidence>
<keyword evidence="14 19" id="KW-0670">Pyruvate</keyword>
<comment type="caution">
    <text evidence="19">The sequence shown here is derived from an EMBL/GenBank/DDBJ whole genome shotgun (WGS) entry which is preliminary data.</text>
</comment>
<dbReference type="Pfam" id="PF00224">
    <property type="entry name" value="PK"/>
    <property type="match status" value="1"/>
</dbReference>
<dbReference type="Proteomes" id="UP000195897">
    <property type="component" value="Unassembled WGS sequence"/>
</dbReference>
<dbReference type="NCBIfam" id="TIGR01064">
    <property type="entry name" value="pyruv_kin"/>
    <property type="match status" value="1"/>
</dbReference>
<proteinExistence type="inferred from homology"/>
<dbReference type="InterPro" id="IPR015806">
    <property type="entry name" value="Pyrv_Knase_insert_dom_sf"/>
</dbReference>
<dbReference type="GO" id="GO:0004743">
    <property type="term" value="F:pyruvate kinase activity"/>
    <property type="evidence" value="ECO:0007669"/>
    <property type="project" value="UniProtKB-UniRule"/>
</dbReference>
<dbReference type="PRINTS" id="PR01050">
    <property type="entry name" value="PYRUVTKNASE"/>
</dbReference>
<evidence type="ECO:0000256" key="10">
    <source>
        <dbReference type="ARBA" id="ARBA00022840"/>
    </source>
</evidence>
<evidence type="ECO:0000256" key="9">
    <source>
        <dbReference type="ARBA" id="ARBA00022777"/>
    </source>
</evidence>
<dbReference type="SUPFAM" id="SSF50800">
    <property type="entry name" value="PK beta-barrel domain-like"/>
    <property type="match status" value="1"/>
</dbReference>
<feature type="domain" description="Pyruvate kinase barrel" evidence="17">
    <location>
        <begin position="2"/>
        <end position="325"/>
    </location>
</feature>
<name>A0A1Y4L4L3_9FIRM</name>
<dbReference type="Pfam" id="PF02887">
    <property type="entry name" value="PK_C"/>
    <property type="match status" value="1"/>
</dbReference>
<keyword evidence="13 16" id="KW-0324">Glycolysis</keyword>
<dbReference type="NCBIfam" id="NF004978">
    <property type="entry name" value="PRK06354.1"/>
    <property type="match status" value="1"/>
</dbReference>
<evidence type="ECO:0000259" key="17">
    <source>
        <dbReference type="Pfam" id="PF00224"/>
    </source>
</evidence>
<evidence type="ECO:0000256" key="11">
    <source>
        <dbReference type="ARBA" id="ARBA00022842"/>
    </source>
</evidence>
<keyword evidence="8" id="KW-0547">Nucleotide-binding</keyword>
<dbReference type="InterPro" id="IPR015795">
    <property type="entry name" value="Pyrv_Knase_C"/>
</dbReference>
<evidence type="ECO:0000256" key="5">
    <source>
        <dbReference type="ARBA" id="ARBA00018587"/>
    </source>
</evidence>
<evidence type="ECO:0000256" key="3">
    <source>
        <dbReference type="ARBA" id="ARBA00008663"/>
    </source>
</evidence>
<keyword evidence="6 16" id="KW-0808">Transferase</keyword>
<accession>A0A1Y4L4L3</accession>
<dbReference type="AlphaFoldDB" id="A0A1Y4L4L3"/>
<dbReference type="InterPro" id="IPR040442">
    <property type="entry name" value="Pyrv_kinase-like_dom_sf"/>
</dbReference>
<dbReference type="Gene3D" id="3.40.1380.20">
    <property type="entry name" value="Pyruvate kinase, C-terminal domain"/>
    <property type="match status" value="1"/>
</dbReference>
<comment type="cofactor">
    <cofactor evidence="1">
        <name>K(+)</name>
        <dbReference type="ChEBI" id="CHEBI:29103"/>
    </cofactor>
</comment>
<evidence type="ECO:0000256" key="13">
    <source>
        <dbReference type="ARBA" id="ARBA00023152"/>
    </source>
</evidence>
<evidence type="ECO:0000256" key="8">
    <source>
        <dbReference type="ARBA" id="ARBA00022741"/>
    </source>
</evidence>
<evidence type="ECO:0000256" key="1">
    <source>
        <dbReference type="ARBA" id="ARBA00001958"/>
    </source>
</evidence>
<evidence type="ECO:0000313" key="19">
    <source>
        <dbReference type="EMBL" id="OUP51723.1"/>
    </source>
</evidence>
<keyword evidence="12" id="KW-0630">Potassium</keyword>
<dbReference type="PANTHER" id="PTHR11817">
    <property type="entry name" value="PYRUVATE KINASE"/>
    <property type="match status" value="1"/>
</dbReference>
<dbReference type="GO" id="GO:0030955">
    <property type="term" value="F:potassium ion binding"/>
    <property type="evidence" value="ECO:0007669"/>
    <property type="project" value="UniProtKB-UniRule"/>
</dbReference>
<dbReference type="GO" id="GO:0016301">
    <property type="term" value="F:kinase activity"/>
    <property type="evidence" value="ECO:0007669"/>
    <property type="project" value="UniProtKB-KW"/>
</dbReference>
<evidence type="ECO:0000256" key="14">
    <source>
        <dbReference type="ARBA" id="ARBA00023317"/>
    </source>
</evidence>
<reference evidence="20" key="1">
    <citation type="submission" date="2017-04" db="EMBL/GenBank/DDBJ databases">
        <title>Function of individual gut microbiota members based on whole genome sequencing of pure cultures obtained from chicken caecum.</title>
        <authorList>
            <person name="Medvecky M."/>
            <person name="Cejkova D."/>
            <person name="Polansky O."/>
            <person name="Karasova D."/>
            <person name="Kubasova T."/>
            <person name="Cizek A."/>
            <person name="Rychlik I."/>
        </authorList>
    </citation>
    <scope>NUCLEOTIDE SEQUENCE [LARGE SCALE GENOMIC DNA]</scope>
    <source>
        <strain evidence="20">An180</strain>
    </source>
</reference>
<dbReference type="InterPro" id="IPR036918">
    <property type="entry name" value="Pyrv_Knase_C_sf"/>
</dbReference>
<evidence type="ECO:0000256" key="7">
    <source>
        <dbReference type="ARBA" id="ARBA00022723"/>
    </source>
</evidence>
<dbReference type="UniPathway" id="UPA00109">
    <property type="reaction ID" value="UER00188"/>
</dbReference>
<dbReference type="EMBL" id="NFKK01000018">
    <property type="protein sequence ID" value="OUP51723.1"/>
    <property type="molecule type" value="Genomic_DNA"/>
</dbReference>
<dbReference type="FunFam" id="2.40.33.10:FF:000001">
    <property type="entry name" value="Pyruvate kinase"/>
    <property type="match status" value="1"/>
</dbReference>
<dbReference type="Gene3D" id="2.40.33.10">
    <property type="entry name" value="PK beta-barrel domain-like"/>
    <property type="match status" value="1"/>
</dbReference>
<dbReference type="Gene3D" id="3.20.20.60">
    <property type="entry name" value="Phosphoenolpyruvate-binding domains"/>
    <property type="match status" value="1"/>
</dbReference>
<evidence type="ECO:0000313" key="20">
    <source>
        <dbReference type="Proteomes" id="UP000195897"/>
    </source>
</evidence>
<keyword evidence="7" id="KW-0479">Metal-binding</keyword>
<evidence type="ECO:0000256" key="16">
    <source>
        <dbReference type="RuleBase" id="RU000504"/>
    </source>
</evidence>
<organism evidence="19 20">
    <name type="scientific">Butyricicoccus pullicaecorum</name>
    <dbReference type="NCBI Taxonomy" id="501571"/>
    <lineage>
        <taxon>Bacteria</taxon>
        <taxon>Bacillati</taxon>
        <taxon>Bacillota</taxon>
        <taxon>Clostridia</taxon>
        <taxon>Eubacteriales</taxon>
        <taxon>Butyricicoccaceae</taxon>
        <taxon>Butyricicoccus</taxon>
    </lineage>
</organism>
<dbReference type="InterPro" id="IPR015793">
    <property type="entry name" value="Pyrv_Knase_brl"/>
</dbReference>
<protein>
    <recommendedName>
        <fullName evidence="5 15">Pyruvate kinase</fullName>
        <ecNumber evidence="4 15">2.7.1.40</ecNumber>
    </recommendedName>
</protein>
<dbReference type="InterPro" id="IPR015813">
    <property type="entry name" value="Pyrv/PenolPyrv_kinase-like_dom"/>
</dbReference>
<evidence type="ECO:0000256" key="15">
    <source>
        <dbReference type="NCBIfam" id="TIGR01064"/>
    </source>
</evidence>
<evidence type="ECO:0000259" key="18">
    <source>
        <dbReference type="Pfam" id="PF02887"/>
    </source>
</evidence>
<dbReference type="PROSITE" id="PS00110">
    <property type="entry name" value="PYRUVATE_KINASE"/>
    <property type="match status" value="1"/>
</dbReference>